<reference evidence="2 3" key="1">
    <citation type="submission" date="2018-05" db="EMBL/GenBank/DDBJ databases">
        <title>Genomic Encyclopedia of Type Strains, Phase IV (KMG-IV): sequencing the most valuable type-strain genomes for metagenomic binning, comparative biology and taxonomic classification.</title>
        <authorList>
            <person name="Goeker M."/>
        </authorList>
    </citation>
    <scope>NUCLEOTIDE SEQUENCE [LARGE SCALE GENOMIC DNA]</scope>
    <source>
        <strain evidence="2 3">DSM 6462</strain>
    </source>
</reference>
<dbReference type="PANTHER" id="PTHR36513">
    <property type="entry name" value="ABC TRANSMEMBRANE TYPE-1 DOMAIN-CONTAINING PROTEIN"/>
    <property type="match status" value="1"/>
</dbReference>
<name>A0A2V3U3G9_9HYPH</name>
<gene>
    <name evidence="2" type="ORF">C7450_10857</name>
</gene>
<accession>A0A2V3U3G9</accession>
<dbReference type="Gene3D" id="3.40.50.1820">
    <property type="entry name" value="alpha/beta hydrolase"/>
    <property type="match status" value="1"/>
</dbReference>
<evidence type="ECO:0000313" key="3">
    <source>
        <dbReference type="Proteomes" id="UP000248021"/>
    </source>
</evidence>
<comment type="caution">
    <text evidence="2">The sequence shown here is derived from an EMBL/GenBank/DDBJ whole genome shotgun (WGS) entry which is preliminary data.</text>
</comment>
<dbReference type="PANTHER" id="PTHR36513:SF1">
    <property type="entry name" value="TRANSMEMBRANE PROTEIN"/>
    <property type="match status" value="1"/>
</dbReference>
<dbReference type="PROSITE" id="PS51318">
    <property type="entry name" value="TAT"/>
    <property type="match status" value="1"/>
</dbReference>
<dbReference type="InterPro" id="IPR010297">
    <property type="entry name" value="DUF900_hydrolase"/>
</dbReference>
<keyword evidence="1" id="KW-0732">Signal</keyword>
<evidence type="ECO:0000313" key="2">
    <source>
        <dbReference type="EMBL" id="PXW56308.1"/>
    </source>
</evidence>
<dbReference type="Pfam" id="PF05990">
    <property type="entry name" value="DUF900"/>
    <property type="match status" value="1"/>
</dbReference>
<dbReference type="SUPFAM" id="SSF53474">
    <property type="entry name" value="alpha/beta-Hydrolases"/>
    <property type="match status" value="1"/>
</dbReference>
<protein>
    <submittedName>
        <fullName evidence="2">Esterase/lipase superfamily enzyme</fullName>
    </submittedName>
</protein>
<dbReference type="Proteomes" id="UP000248021">
    <property type="component" value="Unassembled WGS sequence"/>
</dbReference>
<proteinExistence type="predicted"/>
<keyword evidence="3" id="KW-1185">Reference proteome</keyword>
<dbReference type="PROSITE" id="PS51257">
    <property type="entry name" value="PROKAR_LIPOPROTEIN"/>
    <property type="match status" value="1"/>
</dbReference>
<dbReference type="EMBL" id="QJJK01000008">
    <property type="protein sequence ID" value="PXW56308.1"/>
    <property type="molecule type" value="Genomic_DNA"/>
</dbReference>
<dbReference type="PIRSF" id="PIRSF033909">
    <property type="entry name" value="UCP033909"/>
    <property type="match status" value="1"/>
</dbReference>
<dbReference type="AlphaFoldDB" id="A0A2V3U3G9"/>
<dbReference type="InterPro" id="IPR014586">
    <property type="entry name" value="UCP033909"/>
</dbReference>
<dbReference type="InterPro" id="IPR029058">
    <property type="entry name" value="AB_hydrolase_fold"/>
</dbReference>
<organism evidence="2 3">
    <name type="scientific">Chelatococcus asaccharovorans</name>
    <dbReference type="NCBI Taxonomy" id="28210"/>
    <lineage>
        <taxon>Bacteria</taxon>
        <taxon>Pseudomonadati</taxon>
        <taxon>Pseudomonadota</taxon>
        <taxon>Alphaproteobacteria</taxon>
        <taxon>Hyphomicrobiales</taxon>
        <taxon>Chelatococcaceae</taxon>
        <taxon>Chelatococcus</taxon>
    </lineage>
</organism>
<sequence length="344" mass="35896">MPLRPVISRRLLLRLAAVQGATSALAACGGATADLAVGASAAGGGSAARFEVDAITNRKPVDGASAAPWFGSDRSGAVRAVEVKFAPPPSGLFGRASASITGRWQITSVEPNGSSDPIAGVAQRAVGREVLLYIHGYNESFESAVISAAELSTGIRFKGMTAAFCWPSKSGLLDYVYDRESALWSRDALQDLLEALVRNGAVGRVHIVAHSMGSLLLLETLRQLWASSASADIPSRFGAIVLAAPDVDIDQFAATLKRIGPLAQHITVITSSSDRALGVSRRIAGGVARVGGADRSVLEPLGVKVVDASDYGWGVIGHDVFLTNTDVRQVITRAIERQGAVASR</sequence>
<feature type="chain" id="PRO_5016164025" evidence="1">
    <location>
        <begin position="27"/>
        <end position="344"/>
    </location>
</feature>
<dbReference type="OrthoDB" id="9797755at2"/>
<evidence type="ECO:0000256" key="1">
    <source>
        <dbReference type="SAM" id="SignalP"/>
    </source>
</evidence>
<dbReference type="InterPro" id="IPR006311">
    <property type="entry name" value="TAT_signal"/>
</dbReference>
<feature type="signal peptide" evidence="1">
    <location>
        <begin position="1"/>
        <end position="26"/>
    </location>
</feature>